<evidence type="ECO:0000313" key="5">
    <source>
        <dbReference type="EMBL" id="GMM48214.1"/>
    </source>
</evidence>
<dbReference type="InterPro" id="IPR049083">
    <property type="entry name" value="TACO1_YebC_N"/>
</dbReference>
<dbReference type="PANTHER" id="PTHR12532:SF0">
    <property type="entry name" value="TRANSLATIONAL ACTIVATOR OF CYTOCHROME C OXIDASE 1"/>
    <property type="match status" value="1"/>
</dbReference>
<dbReference type="Proteomes" id="UP001378960">
    <property type="component" value="Unassembled WGS sequence"/>
</dbReference>
<name>A0AAV5RC85_PICKL</name>
<organism evidence="5 6">
    <name type="scientific">Pichia kluyveri</name>
    <name type="common">Yeast</name>
    <dbReference type="NCBI Taxonomy" id="36015"/>
    <lineage>
        <taxon>Eukaryota</taxon>
        <taxon>Fungi</taxon>
        <taxon>Dikarya</taxon>
        <taxon>Ascomycota</taxon>
        <taxon>Saccharomycotina</taxon>
        <taxon>Pichiomycetes</taxon>
        <taxon>Pichiales</taxon>
        <taxon>Pichiaceae</taxon>
        <taxon>Pichia</taxon>
    </lineage>
</organism>
<proteinExistence type="inferred from homology"/>
<dbReference type="HAMAP" id="MF_00693">
    <property type="entry name" value="Transcrip_reg_TACO1"/>
    <property type="match status" value="1"/>
</dbReference>
<dbReference type="InterPro" id="IPR029072">
    <property type="entry name" value="YebC-like"/>
</dbReference>
<reference evidence="5 6" key="1">
    <citation type="journal article" date="2023" name="Elife">
        <title>Identification of key yeast species and microbe-microbe interactions impacting larval growth of Drosophila in the wild.</title>
        <authorList>
            <person name="Mure A."/>
            <person name="Sugiura Y."/>
            <person name="Maeda R."/>
            <person name="Honda K."/>
            <person name="Sakurai N."/>
            <person name="Takahashi Y."/>
            <person name="Watada M."/>
            <person name="Katoh T."/>
            <person name="Gotoh A."/>
            <person name="Gotoh Y."/>
            <person name="Taniguchi I."/>
            <person name="Nakamura K."/>
            <person name="Hayashi T."/>
            <person name="Katayama T."/>
            <person name="Uemura T."/>
            <person name="Hattori Y."/>
        </authorList>
    </citation>
    <scope>NUCLEOTIDE SEQUENCE [LARGE SCALE GENOMIC DNA]</scope>
    <source>
        <strain evidence="5 6">PK-24</strain>
    </source>
</reference>
<evidence type="ECO:0000259" key="3">
    <source>
        <dbReference type="Pfam" id="PF01709"/>
    </source>
</evidence>
<dbReference type="PANTHER" id="PTHR12532">
    <property type="entry name" value="TRANSLATIONAL ACTIVATOR OF CYTOCHROME C OXIDASE 1"/>
    <property type="match status" value="1"/>
</dbReference>
<dbReference type="InterPro" id="IPR017856">
    <property type="entry name" value="Integrase-like_N"/>
</dbReference>
<evidence type="ECO:0000256" key="1">
    <source>
        <dbReference type="ARBA" id="ARBA00004173"/>
    </source>
</evidence>
<dbReference type="FunFam" id="1.10.10.200:FF:000002">
    <property type="entry name" value="Probable transcriptional regulatory protein CLM62_37755"/>
    <property type="match status" value="1"/>
</dbReference>
<dbReference type="InterPro" id="IPR026564">
    <property type="entry name" value="Transcrip_reg_TACO1-like_dom3"/>
</dbReference>
<comment type="similarity">
    <text evidence="2">Belongs to the TACO1 family.</text>
</comment>
<dbReference type="GO" id="GO:0005739">
    <property type="term" value="C:mitochondrion"/>
    <property type="evidence" value="ECO:0007669"/>
    <property type="project" value="UniProtKB-SubCell"/>
</dbReference>
<evidence type="ECO:0000256" key="2">
    <source>
        <dbReference type="ARBA" id="ARBA00008724"/>
    </source>
</evidence>
<comment type="subcellular location">
    <subcellularLocation>
        <location evidence="1">Mitochondrion</location>
    </subcellularLocation>
</comment>
<dbReference type="Pfam" id="PF20772">
    <property type="entry name" value="TACO1_YebC_N"/>
    <property type="match status" value="1"/>
</dbReference>
<dbReference type="Gene3D" id="3.30.70.980">
    <property type="match status" value="2"/>
</dbReference>
<protein>
    <submittedName>
        <fullName evidence="5">Dpc29 protein</fullName>
    </submittedName>
</protein>
<dbReference type="EMBL" id="BTGB01000009">
    <property type="protein sequence ID" value="GMM48214.1"/>
    <property type="molecule type" value="Genomic_DNA"/>
</dbReference>
<dbReference type="AlphaFoldDB" id="A0AAV5RC85"/>
<accession>A0AAV5RC85</accession>
<dbReference type="InterPro" id="IPR048300">
    <property type="entry name" value="TACO1_YebC-like_2nd/3rd_dom"/>
</dbReference>
<feature type="domain" description="TACO1/YebC-like second and third" evidence="3">
    <location>
        <begin position="102"/>
        <end position="273"/>
    </location>
</feature>
<keyword evidence="6" id="KW-1185">Reference proteome</keyword>
<dbReference type="Pfam" id="PF01709">
    <property type="entry name" value="Transcrip_reg"/>
    <property type="match status" value="1"/>
</dbReference>
<dbReference type="Gene3D" id="1.10.10.200">
    <property type="match status" value="1"/>
</dbReference>
<dbReference type="SUPFAM" id="SSF75625">
    <property type="entry name" value="YebC-like"/>
    <property type="match status" value="1"/>
</dbReference>
<sequence>MINRVNINNIRNFHTCRTLLSGHSKWATIKHKKAANDAARAAASFRMSKQIQVFAKMGGADLNQNIMLANAIEKARAINIPKKVIESAIKRGTGELKSTEKMETVVYEGLAPGGVAVIIEAITDNKNRTIGYIRPCFNKYNLNMTPTLYMFDKKGVLLIDIGNKTSDDIFEEMIEIGCEDINEIENNSNEEELISKQVDEGNLIELITDPKDLGKIGKILKEQGYKIKEMGIEYLGKEDTMVEINDEDTMISYEKFMSLLDDIEDITQVYTNLKEE</sequence>
<dbReference type="InterPro" id="IPR002876">
    <property type="entry name" value="Transcrip_reg_TACO1-like"/>
</dbReference>
<gene>
    <name evidence="5" type="ORF">DAPK24_048120</name>
</gene>
<comment type="caution">
    <text evidence="5">The sequence shown here is derived from an EMBL/GenBank/DDBJ whole genome shotgun (WGS) entry which is preliminary data.</text>
</comment>
<feature type="domain" description="TACO1/YebC-like N-terminal" evidence="4">
    <location>
        <begin position="24"/>
        <end position="95"/>
    </location>
</feature>
<evidence type="ECO:0000313" key="6">
    <source>
        <dbReference type="Proteomes" id="UP001378960"/>
    </source>
</evidence>
<evidence type="ECO:0000259" key="4">
    <source>
        <dbReference type="Pfam" id="PF20772"/>
    </source>
</evidence>